<dbReference type="SUPFAM" id="SSF81653">
    <property type="entry name" value="Calcium ATPase, transduction domain A"/>
    <property type="match status" value="1"/>
</dbReference>
<proteinExistence type="predicted"/>
<dbReference type="GO" id="GO:0016020">
    <property type="term" value="C:membrane"/>
    <property type="evidence" value="ECO:0007669"/>
    <property type="project" value="UniProtKB-SubCell"/>
</dbReference>
<feature type="domain" description="P-type ATPase A" evidence="7">
    <location>
        <begin position="101"/>
        <end position="198"/>
    </location>
</feature>
<keyword evidence="3" id="KW-1278">Translocase</keyword>
<dbReference type="SFLD" id="SFLDS00003">
    <property type="entry name" value="Haloacid_Dehalogenase"/>
    <property type="match status" value="1"/>
</dbReference>
<dbReference type="EC" id="3.6.3.-" evidence="8"/>
<dbReference type="Gene3D" id="2.70.150.10">
    <property type="entry name" value="Calcium-transporting ATPase, cytoplasmic transduction domain A"/>
    <property type="match status" value="1"/>
</dbReference>
<dbReference type="Gene3D" id="3.40.1110.10">
    <property type="entry name" value="Calcium-transporting ATPase, cytoplasmic domain N"/>
    <property type="match status" value="1"/>
</dbReference>
<dbReference type="SFLD" id="SFLDF00027">
    <property type="entry name" value="p-type_atpase"/>
    <property type="match status" value="1"/>
</dbReference>
<dbReference type="PRINTS" id="PR00120">
    <property type="entry name" value="HATPASE"/>
</dbReference>
<evidence type="ECO:0000256" key="4">
    <source>
        <dbReference type="ARBA" id="ARBA00022989"/>
    </source>
</evidence>
<feature type="transmembrane region" description="Helical" evidence="6">
    <location>
        <begin position="587"/>
        <end position="608"/>
    </location>
</feature>
<dbReference type="InterPro" id="IPR044492">
    <property type="entry name" value="P_typ_ATPase_HD_dom"/>
</dbReference>
<feature type="transmembrane region" description="Helical" evidence="6">
    <location>
        <begin position="257"/>
        <end position="278"/>
    </location>
</feature>
<dbReference type="Pfam" id="PF00702">
    <property type="entry name" value="Hydrolase"/>
    <property type="match status" value="1"/>
</dbReference>
<name>A0A9P1P9N9_PARSO</name>
<dbReference type="NCBIfam" id="TIGR01494">
    <property type="entry name" value="ATPase_P-type"/>
    <property type="match status" value="3"/>
</dbReference>
<dbReference type="AlphaFoldDB" id="A0A9P1P9N9"/>
<keyword evidence="4 6" id="KW-1133">Transmembrane helix</keyword>
<organism evidence="8 9">
    <name type="scientific">Paraclostridium sordellii</name>
    <name type="common">Clostridium sordellii</name>
    <dbReference type="NCBI Taxonomy" id="1505"/>
    <lineage>
        <taxon>Bacteria</taxon>
        <taxon>Bacillati</taxon>
        <taxon>Bacillota</taxon>
        <taxon>Clostridia</taxon>
        <taxon>Peptostreptococcales</taxon>
        <taxon>Peptostreptococcaceae</taxon>
        <taxon>Paraclostridium</taxon>
    </lineage>
</organism>
<evidence type="ECO:0000256" key="5">
    <source>
        <dbReference type="ARBA" id="ARBA00023136"/>
    </source>
</evidence>
<evidence type="ECO:0000313" key="8">
    <source>
        <dbReference type="EMBL" id="CEO32552.1"/>
    </source>
</evidence>
<dbReference type="InterPro" id="IPR023298">
    <property type="entry name" value="ATPase_P-typ_TM_dom_sf"/>
</dbReference>
<feature type="transmembrane region" description="Helical" evidence="6">
    <location>
        <begin position="216"/>
        <end position="237"/>
    </location>
</feature>
<dbReference type="EMBL" id="CDNY01000003">
    <property type="protein sequence ID" value="CEO32552.1"/>
    <property type="molecule type" value="Genomic_DNA"/>
</dbReference>
<dbReference type="Gene3D" id="1.20.1110.10">
    <property type="entry name" value="Calcium-transporting ATPase, transmembrane domain"/>
    <property type="match status" value="1"/>
</dbReference>
<feature type="transmembrane region" description="Helical" evidence="6">
    <location>
        <begin position="682"/>
        <end position="699"/>
    </location>
</feature>
<dbReference type="PANTHER" id="PTHR42861">
    <property type="entry name" value="CALCIUM-TRANSPORTING ATPASE"/>
    <property type="match status" value="1"/>
</dbReference>
<dbReference type="RefSeq" id="WP_057557427.1">
    <property type="nucleotide sequence ID" value="NZ_CDNY01000003.1"/>
</dbReference>
<dbReference type="SUPFAM" id="SSF81665">
    <property type="entry name" value="Calcium ATPase, transmembrane domain M"/>
    <property type="match status" value="1"/>
</dbReference>
<accession>A0A9P1P9N9</accession>
<keyword evidence="8" id="KW-0378">Hydrolase</keyword>
<dbReference type="InterPro" id="IPR059000">
    <property type="entry name" value="ATPase_P-type_domA"/>
</dbReference>
<evidence type="ECO:0000256" key="2">
    <source>
        <dbReference type="ARBA" id="ARBA00022692"/>
    </source>
</evidence>
<dbReference type="InterPro" id="IPR023214">
    <property type="entry name" value="HAD_sf"/>
</dbReference>
<protein>
    <submittedName>
        <fullName evidence="8">Cation-transporting ATPase</fullName>
        <ecNumber evidence="8">3.6.3.-</ecNumber>
    </submittedName>
</protein>
<feature type="transmembrane region" description="Helical" evidence="6">
    <location>
        <begin position="614"/>
        <end position="636"/>
    </location>
</feature>
<feature type="transmembrane region" description="Helical" evidence="6">
    <location>
        <begin position="742"/>
        <end position="763"/>
    </location>
</feature>
<dbReference type="InterPro" id="IPR023299">
    <property type="entry name" value="ATPase_P-typ_cyto_dom_N"/>
</dbReference>
<dbReference type="Gene3D" id="3.40.50.1000">
    <property type="entry name" value="HAD superfamily/HAD-like"/>
    <property type="match status" value="1"/>
</dbReference>
<feature type="transmembrane region" description="Helical" evidence="6">
    <location>
        <begin position="70"/>
        <end position="88"/>
    </location>
</feature>
<dbReference type="GO" id="GO:0005524">
    <property type="term" value="F:ATP binding"/>
    <property type="evidence" value="ECO:0007669"/>
    <property type="project" value="InterPro"/>
</dbReference>
<dbReference type="InterPro" id="IPR008250">
    <property type="entry name" value="ATPase_P-typ_transduc_dom_A_sf"/>
</dbReference>
<dbReference type="InterPro" id="IPR001757">
    <property type="entry name" value="P_typ_ATPase"/>
</dbReference>
<feature type="transmembrane region" description="Helical" evidence="6">
    <location>
        <begin position="656"/>
        <end position="676"/>
    </location>
</feature>
<dbReference type="InterPro" id="IPR018303">
    <property type="entry name" value="ATPase_P-typ_P_site"/>
</dbReference>
<sequence length="786" mass="86998">MIEKVDINIENGLSNHEVNERIKEGRVNRLNIKNSKSYKQIIMDNTFTLFNLVNVVLAILVAFTGSFKNLFFIGIVILNVAIGIIQEIRAKKILDKITLLVSTKVKVIRDGKEQTIEMDEVVVDDISILSTGNQVVADSILKEGYLEVNESLLTGESDIVKKSPGDFIYSGSFITSGKAKVQVENVGEDNYASKISTKAKEFKKYKSEINDSLNKILKFVSIIILPLGITLFAKSYFINGIDLNQSILTTTAALIGMVPEGLILLTSISLAVGAINLAKKRTLVQELNCLESLARVDVLCLDKTGTITEGKMEVKDVVSLDKDYDVNEIMGNLVYALNDDNFTFLAIKDRFKENDKFNLIKSIPFSSQKKYSGAVFKEGTYIMGAYEFIFKNKDENIVKNIENYSKEGNRVLVLAKCSNENLDDVKLVAIILIVDKIREGAKQTLQYFREQGLDIKIISGDNHITVSEIAKRVGLKNSDKCVDATTLKNKKDIEKASKIYSVFGRVTPEQKKDLVSALKGNGHVVAMTGDGVNDVMALKEANCSIAMANGSDVAKSASNLVLLDNNFESLPFVLYEGRRVINNIEKVASLFLNKTIYSILLAIVIALINMQYPFVPVQLTVISAFTIGLPSFVFALEPNKNKVKGNFLKNVLDNSLPYGIAVLICILVIMYGSNFNIAQNEISKLCVYTIAVSGLIVIFKVSKPSSILKKAVCIVSSACIIGLFVYFNDLLMLKSGDVFNTLIQMAIIFVMLITSLALVRYILNLGKKFLLTKKNLHLLKKLNLVN</sequence>
<comment type="subcellular location">
    <subcellularLocation>
        <location evidence="1">Membrane</location>
        <topology evidence="1">Multi-pass membrane protein</topology>
    </subcellularLocation>
</comment>
<dbReference type="GO" id="GO:0016887">
    <property type="term" value="F:ATP hydrolysis activity"/>
    <property type="evidence" value="ECO:0007669"/>
    <property type="project" value="InterPro"/>
</dbReference>
<comment type="caution">
    <text evidence="8">The sequence shown here is derived from an EMBL/GenBank/DDBJ whole genome shotgun (WGS) entry which is preliminary data.</text>
</comment>
<dbReference type="SUPFAM" id="SSF56784">
    <property type="entry name" value="HAD-like"/>
    <property type="match status" value="1"/>
</dbReference>
<evidence type="ECO:0000313" key="9">
    <source>
        <dbReference type="Proteomes" id="UP000049685"/>
    </source>
</evidence>
<dbReference type="SFLD" id="SFLDG00002">
    <property type="entry name" value="C1.7:_P-type_atpase_like"/>
    <property type="match status" value="1"/>
</dbReference>
<evidence type="ECO:0000259" key="7">
    <source>
        <dbReference type="Pfam" id="PF00122"/>
    </source>
</evidence>
<dbReference type="InterPro" id="IPR036412">
    <property type="entry name" value="HAD-like_sf"/>
</dbReference>
<feature type="transmembrane region" description="Helical" evidence="6">
    <location>
        <begin position="711"/>
        <end position="727"/>
    </location>
</feature>
<keyword evidence="2 6" id="KW-0812">Transmembrane</keyword>
<keyword evidence="5 6" id="KW-0472">Membrane</keyword>
<reference evidence="9" key="1">
    <citation type="submission" date="2015-01" db="EMBL/GenBank/DDBJ databases">
        <authorList>
            <person name="Aslett A.Martin."/>
            <person name="De Silva Nishadi"/>
        </authorList>
    </citation>
    <scope>NUCLEOTIDE SEQUENCE [LARGE SCALE GENOMIC DNA]</scope>
    <source>
        <strain evidence="9">UMC4404</strain>
    </source>
</reference>
<feature type="transmembrane region" description="Helical" evidence="6">
    <location>
        <begin position="46"/>
        <end position="64"/>
    </location>
</feature>
<dbReference type="Proteomes" id="UP000049685">
    <property type="component" value="Unassembled WGS sequence"/>
</dbReference>
<evidence type="ECO:0000256" key="1">
    <source>
        <dbReference type="ARBA" id="ARBA00004141"/>
    </source>
</evidence>
<dbReference type="PRINTS" id="PR00119">
    <property type="entry name" value="CATATPASE"/>
</dbReference>
<gene>
    <name evidence="8" type="primary">ctpF</name>
    <name evidence="8" type="ORF">UMC4404_05321</name>
</gene>
<dbReference type="PROSITE" id="PS00154">
    <property type="entry name" value="ATPASE_E1_E2"/>
    <property type="match status" value="1"/>
</dbReference>
<evidence type="ECO:0000256" key="3">
    <source>
        <dbReference type="ARBA" id="ARBA00022967"/>
    </source>
</evidence>
<evidence type="ECO:0000256" key="6">
    <source>
        <dbReference type="SAM" id="Phobius"/>
    </source>
</evidence>
<dbReference type="Pfam" id="PF00122">
    <property type="entry name" value="E1-E2_ATPase"/>
    <property type="match status" value="1"/>
</dbReference>